<dbReference type="InterPro" id="IPR012337">
    <property type="entry name" value="RNaseH-like_sf"/>
</dbReference>
<dbReference type="InterPro" id="IPR051917">
    <property type="entry name" value="Transposase-Integrase"/>
</dbReference>
<sequence length="171" mass="20207">MLIPSKKFLFAFKIENKQPQSVIKIFDMIEKKIGYKMFRKLFGIMLADQGNEFLKFKEITKSIFNSYSQRCKIFYCDTASPQQKPNIENIHTILRRYIPKGRNINDYEQDDIDFIVSNINSMYKNKYNNKTPIEMFLSSYPNRILKALNIEEINADDIVVSTYNKNNKSSK</sequence>
<dbReference type="PROSITE" id="PS50994">
    <property type="entry name" value="INTEGRASE"/>
    <property type="match status" value="1"/>
</dbReference>
<evidence type="ECO:0000313" key="2">
    <source>
        <dbReference type="EMBL" id="NYV28475.1"/>
    </source>
</evidence>
<dbReference type="Proteomes" id="UP000526184">
    <property type="component" value="Unassembled WGS sequence"/>
</dbReference>
<evidence type="ECO:0000259" key="1">
    <source>
        <dbReference type="PROSITE" id="PS50994"/>
    </source>
</evidence>
<dbReference type="EMBL" id="JABMKT010000063">
    <property type="protein sequence ID" value="NYV28475.1"/>
    <property type="molecule type" value="Genomic_DNA"/>
</dbReference>
<dbReference type="GO" id="GO:0032196">
    <property type="term" value="P:transposition"/>
    <property type="evidence" value="ECO:0007669"/>
    <property type="project" value="TreeGrafter"/>
</dbReference>
<organism evidence="2 3">
    <name type="scientific">Streptobacillus felis</name>
    <dbReference type="NCBI Taxonomy" id="1384509"/>
    <lineage>
        <taxon>Bacteria</taxon>
        <taxon>Fusobacteriati</taxon>
        <taxon>Fusobacteriota</taxon>
        <taxon>Fusobacteriia</taxon>
        <taxon>Fusobacteriales</taxon>
        <taxon>Leptotrichiaceae</taxon>
        <taxon>Streptobacillus</taxon>
    </lineage>
</organism>
<proteinExistence type="predicted"/>
<dbReference type="AlphaFoldDB" id="A0A7Z0TAY1"/>
<reference evidence="2 3" key="1">
    <citation type="submission" date="2020-05" db="EMBL/GenBank/DDBJ databases">
        <title>Streptobacillus felis strain LHL191014123.</title>
        <authorList>
            <person name="Fawzy A."/>
            <person name="Rau J."/>
            <person name="Risse K."/>
            <person name="Schauerte N."/>
            <person name="Geiger C."/>
            <person name="Blom J."/>
            <person name="Imirzalioglu C."/>
            <person name="Falgenhauer J."/>
            <person name="Bach A."/>
            <person name="Herden C."/>
            <person name="Eisenberg T."/>
        </authorList>
    </citation>
    <scope>NUCLEOTIDE SEQUENCE [LARGE SCALE GENOMIC DNA]</scope>
    <source>
        <strain evidence="2 3">LHL191014123</strain>
    </source>
</reference>
<name>A0A7Z0TAY1_9FUSO</name>
<dbReference type="InterPro" id="IPR036397">
    <property type="entry name" value="RNaseH_sf"/>
</dbReference>
<feature type="domain" description="Integrase catalytic" evidence="1">
    <location>
        <begin position="1"/>
        <end position="140"/>
    </location>
</feature>
<comment type="caution">
    <text evidence="2">The sequence shown here is derived from an EMBL/GenBank/DDBJ whole genome shotgun (WGS) entry which is preliminary data.</text>
</comment>
<keyword evidence="3" id="KW-1185">Reference proteome</keyword>
<gene>
    <name evidence="2" type="ORF">HP397_06640</name>
</gene>
<protein>
    <recommendedName>
        <fullName evidence="1">Integrase catalytic domain-containing protein</fullName>
    </recommendedName>
</protein>
<accession>A0A7Z0TAY1</accession>
<dbReference type="InterPro" id="IPR001584">
    <property type="entry name" value="Integrase_cat-core"/>
</dbReference>
<dbReference type="GO" id="GO:0005829">
    <property type="term" value="C:cytosol"/>
    <property type="evidence" value="ECO:0007669"/>
    <property type="project" value="TreeGrafter"/>
</dbReference>
<dbReference type="RefSeq" id="WP_180136403.1">
    <property type="nucleotide sequence ID" value="NZ_JABMKT010000063.1"/>
</dbReference>
<dbReference type="GO" id="GO:0003676">
    <property type="term" value="F:nucleic acid binding"/>
    <property type="evidence" value="ECO:0007669"/>
    <property type="project" value="InterPro"/>
</dbReference>
<dbReference type="GO" id="GO:0004803">
    <property type="term" value="F:transposase activity"/>
    <property type="evidence" value="ECO:0007669"/>
    <property type="project" value="TreeGrafter"/>
</dbReference>
<dbReference type="PANTHER" id="PTHR10948">
    <property type="entry name" value="TRANSPOSASE"/>
    <property type="match status" value="1"/>
</dbReference>
<dbReference type="PANTHER" id="PTHR10948:SF23">
    <property type="entry name" value="TRANSPOSASE INSI FOR INSERTION SEQUENCE ELEMENT IS30A-RELATED"/>
    <property type="match status" value="1"/>
</dbReference>
<dbReference type="GO" id="GO:0015074">
    <property type="term" value="P:DNA integration"/>
    <property type="evidence" value="ECO:0007669"/>
    <property type="project" value="InterPro"/>
</dbReference>
<dbReference type="Gene3D" id="3.30.420.10">
    <property type="entry name" value="Ribonuclease H-like superfamily/Ribonuclease H"/>
    <property type="match status" value="1"/>
</dbReference>
<dbReference type="SUPFAM" id="SSF53098">
    <property type="entry name" value="Ribonuclease H-like"/>
    <property type="match status" value="1"/>
</dbReference>
<evidence type="ECO:0000313" key="3">
    <source>
        <dbReference type="Proteomes" id="UP000526184"/>
    </source>
</evidence>